<comment type="caution">
    <text evidence="1">The sequence shown here is derived from an EMBL/GenBank/DDBJ whole genome shotgun (WGS) entry which is preliminary data.</text>
</comment>
<organism evidence="1 2">
    <name type="scientific">Russula earlei</name>
    <dbReference type="NCBI Taxonomy" id="71964"/>
    <lineage>
        <taxon>Eukaryota</taxon>
        <taxon>Fungi</taxon>
        <taxon>Dikarya</taxon>
        <taxon>Basidiomycota</taxon>
        <taxon>Agaricomycotina</taxon>
        <taxon>Agaricomycetes</taxon>
        <taxon>Russulales</taxon>
        <taxon>Russulaceae</taxon>
        <taxon>Russula</taxon>
    </lineage>
</organism>
<dbReference type="EMBL" id="JAGFNK010000159">
    <property type="protein sequence ID" value="KAI9463365.1"/>
    <property type="molecule type" value="Genomic_DNA"/>
</dbReference>
<reference evidence="1" key="1">
    <citation type="submission" date="2021-03" db="EMBL/GenBank/DDBJ databases">
        <title>Evolutionary priming and transition to the ectomycorrhizal habit in an iconic lineage of mushroom-forming fungi: is preadaptation a requirement?</title>
        <authorList>
            <consortium name="DOE Joint Genome Institute"/>
            <person name="Looney B.P."/>
            <person name="Miyauchi S."/>
            <person name="Morin E."/>
            <person name="Drula E."/>
            <person name="Courty P.E."/>
            <person name="Chicoki N."/>
            <person name="Fauchery L."/>
            <person name="Kohler A."/>
            <person name="Kuo A."/>
            <person name="LaButti K."/>
            <person name="Pangilinan J."/>
            <person name="Lipzen A."/>
            <person name="Riley R."/>
            <person name="Andreopoulos W."/>
            <person name="He G."/>
            <person name="Johnson J."/>
            <person name="Barry K.W."/>
            <person name="Grigoriev I.V."/>
            <person name="Nagy L."/>
            <person name="Hibbett D."/>
            <person name="Henrissat B."/>
            <person name="Matheny P.B."/>
            <person name="Labbe J."/>
            <person name="Martin A.F."/>
        </authorList>
    </citation>
    <scope>NUCLEOTIDE SEQUENCE</scope>
    <source>
        <strain evidence="1">BPL698</strain>
    </source>
</reference>
<proteinExistence type="predicted"/>
<sequence length="133" mass="13918">MSKVTFANSSPANLILIPPSGVQDPLPTGHFRTYIGPGAYQARSGPEILLTLALDSGSLFTDIFGIAGTSVTFTNRSGSSVTIFSPSGQDILRNGSSITYKSGGIYTFTDDQGSKVLTFNLDKGTFSSLISAI</sequence>
<keyword evidence="2" id="KW-1185">Reference proteome</keyword>
<gene>
    <name evidence="1" type="ORF">F5148DRAFT_1286160</name>
</gene>
<name>A0ACC0U5A4_9AGAM</name>
<dbReference type="Proteomes" id="UP001207468">
    <property type="component" value="Unassembled WGS sequence"/>
</dbReference>
<evidence type="ECO:0000313" key="1">
    <source>
        <dbReference type="EMBL" id="KAI9463365.1"/>
    </source>
</evidence>
<accession>A0ACC0U5A4</accession>
<evidence type="ECO:0000313" key="2">
    <source>
        <dbReference type="Proteomes" id="UP001207468"/>
    </source>
</evidence>
<protein>
    <submittedName>
        <fullName evidence="1">Uncharacterized protein</fullName>
    </submittedName>
</protein>